<dbReference type="Gene3D" id="2.40.10.10">
    <property type="entry name" value="Trypsin-like serine proteases"/>
    <property type="match status" value="1"/>
</dbReference>
<dbReference type="GO" id="GO:0004252">
    <property type="term" value="F:serine-type endopeptidase activity"/>
    <property type="evidence" value="ECO:0007669"/>
    <property type="project" value="InterPro"/>
</dbReference>
<reference evidence="2" key="1">
    <citation type="submission" date="2020-11" db="EMBL/GenBank/DDBJ databases">
        <authorList>
            <person name="Tran Van P."/>
        </authorList>
    </citation>
    <scope>NUCLEOTIDE SEQUENCE</scope>
</reference>
<evidence type="ECO:0000313" key="2">
    <source>
        <dbReference type="EMBL" id="CAD7251502.1"/>
    </source>
</evidence>
<keyword evidence="3" id="KW-1185">Reference proteome</keyword>
<dbReference type="InterPro" id="IPR001254">
    <property type="entry name" value="Trypsin_dom"/>
</dbReference>
<dbReference type="InterPro" id="IPR009003">
    <property type="entry name" value="Peptidase_S1_PA"/>
</dbReference>
<name>A0A7R9ACS4_9CRUS</name>
<sequence length="146" mass="15690">MKGPSTQGPLFRASSLAFQPSALGLRLEGEVPQFHGEKLERILKVLKEKGVEWRDDSEPVALKTRTESGTTGFLETMSLLLTGSLLHLQLLKGDSGGPLVVRYGGTAFVSGLDSYHQPEGCAVKPNGFTKASAFSAWIQSTIANWG</sequence>
<evidence type="ECO:0000313" key="3">
    <source>
        <dbReference type="Proteomes" id="UP000677054"/>
    </source>
</evidence>
<dbReference type="Proteomes" id="UP000677054">
    <property type="component" value="Unassembled WGS sequence"/>
</dbReference>
<dbReference type="InterPro" id="IPR043504">
    <property type="entry name" value="Peptidase_S1_PA_chymotrypsin"/>
</dbReference>
<dbReference type="GO" id="GO:0006508">
    <property type="term" value="P:proteolysis"/>
    <property type="evidence" value="ECO:0007669"/>
    <property type="project" value="InterPro"/>
</dbReference>
<evidence type="ECO:0000259" key="1">
    <source>
        <dbReference type="Pfam" id="PF00089"/>
    </source>
</evidence>
<accession>A0A7R9ACS4</accession>
<dbReference type="SUPFAM" id="SSF50494">
    <property type="entry name" value="Trypsin-like serine proteases"/>
    <property type="match status" value="1"/>
</dbReference>
<dbReference type="EMBL" id="LR903115">
    <property type="protein sequence ID" value="CAD7251502.1"/>
    <property type="molecule type" value="Genomic_DNA"/>
</dbReference>
<gene>
    <name evidence="2" type="ORF">DSTB1V02_LOCUS11268</name>
</gene>
<organism evidence="2">
    <name type="scientific">Darwinula stevensoni</name>
    <dbReference type="NCBI Taxonomy" id="69355"/>
    <lineage>
        <taxon>Eukaryota</taxon>
        <taxon>Metazoa</taxon>
        <taxon>Ecdysozoa</taxon>
        <taxon>Arthropoda</taxon>
        <taxon>Crustacea</taxon>
        <taxon>Oligostraca</taxon>
        <taxon>Ostracoda</taxon>
        <taxon>Podocopa</taxon>
        <taxon>Podocopida</taxon>
        <taxon>Darwinulocopina</taxon>
        <taxon>Darwinuloidea</taxon>
        <taxon>Darwinulidae</taxon>
        <taxon>Darwinula</taxon>
    </lineage>
</organism>
<dbReference type="EMBL" id="CAJPEV010003598">
    <property type="protein sequence ID" value="CAG0900106.1"/>
    <property type="molecule type" value="Genomic_DNA"/>
</dbReference>
<protein>
    <recommendedName>
        <fullName evidence="1">Peptidase S1 domain-containing protein</fullName>
    </recommendedName>
</protein>
<dbReference type="AlphaFoldDB" id="A0A7R9ACS4"/>
<proteinExistence type="predicted"/>
<feature type="domain" description="Peptidase S1" evidence="1">
    <location>
        <begin position="92"/>
        <end position="138"/>
    </location>
</feature>
<dbReference type="Pfam" id="PF00089">
    <property type="entry name" value="Trypsin"/>
    <property type="match status" value="1"/>
</dbReference>